<feature type="domain" description="NR LBD" evidence="14">
    <location>
        <begin position="140"/>
        <end position="392"/>
    </location>
</feature>
<keyword evidence="7 11" id="KW-0238">DNA-binding</keyword>
<dbReference type="InterPro" id="IPR000536">
    <property type="entry name" value="Nucl_hrmn_rcpt_lig-bd"/>
</dbReference>
<dbReference type="EMBL" id="UYWY01019346">
    <property type="protein sequence ID" value="VDM36387.1"/>
    <property type="molecule type" value="Genomic_DNA"/>
</dbReference>
<evidence type="ECO:0000313" key="15">
    <source>
        <dbReference type="EMBL" id="VDM36387.1"/>
    </source>
</evidence>
<feature type="domain" description="Nuclear receptor" evidence="13">
    <location>
        <begin position="22"/>
        <end position="71"/>
    </location>
</feature>
<gene>
    <name evidence="15" type="ORF">TCNE_LOCUS5309</name>
</gene>
<evidence type="ECO:0000256" key="5">
    <source>
        <dbReference type="ARBA" id="ARBA00022833"/>
    </source>
</evidence>
<dbReference type="Gene3D" id="3.30.50.10">
    <property type="entry name" value="Erythroid Transcription Factor GATA-1, subunit A"/>
    <property type="match status" value="1"/>
</dbReference>
<keyword evidence="5 11" id="KW-0862">Zinc</keyword>
<evidence type="ECO:0000256" key="9">
    <source>
        <dbReference type="ARBA" id="ARBA00023170"/>
    </source>
</evidence>
<dbReference type="InterPro" id="IPR013088">
    <property type="entry name" value="Znf_NHR/GATA"/>
</dbReference>
<accession>A0A183U9Y9</accession>
<proteinExistence type="inferred from homology"/>
<evidence type="ECO:0000313" key="16">
    <source>
        <dbReference type="Proteomes" id="UP000050794"/>
    </source>
</evidence>
<dbReference type="GO" id="GO:0008270">
    <property type="term" value="F:zinc ion binding"/>
    <property type="evidence" value="ECO:0007669"/>
    <property type="project" value="UniProtKB-KW"/>
</dbReference>
<evidence type="ECO:0000256" key="4">
    <source>
        <dbReference type="ARBA" id="ARBA00022771"/>
    </source>
</evidence>
<evidence type="ECO:0000256" key="12">
    <source>
        <dbReference type="SAM" id="MobiDB-lite"/>
    </source>
</evidence>
<name>A0A183U9Y9_TOXCA</name>
<dbReference type="PRINTS" id="PR00047">
    <property type="entry name" value="STROIDFINGER"/>
</dbReference>
<evidence type="ECO:0000256" key="10">
    <source>
        <dbReference type="ARBA" id="ARBA00023242"/>
    </source>
</evidence>
<protein>
    <submittedName>
        <fullName evidence="17">Nuclear hormone receptor E75</fullName>
    </submittedName>
</protein>
<keyword evidence="3 11" id="KW-0479">Metal-binding</keyword>
<evidence type="ECO:0000259" key="13">
    <source>
        <dbReference type="PROSITE" id="PS51030"/>
    </source>
</evidence>
<dbReference type="Proteomes" id="UP000050794">
    <property type="component" value="Unassembled WGS sequence"/>
</dbReference>
<dbReference type="InterPro" id="IPR049636">
    <property type="entry name" value="HNF4-like_DBD"/>
</dbReference>
<dbReference type="SUPFAM" id="SSF57716">
    <property type="entry name" value="Glucocorticoid receptor-like (DNA-binding domain)"/>
    <property type="match status" value="1"/>
</dbReference>
<evidence type="ECO:0000256" key="1">
    <source>
        <dbReference type="ARBA" id="ARBA00004123"/>
    </source>
</evidence>
<evidence type="ECO:0000313" key="17">
    <source>
        <dbReference type="WBParaSite" id="TCNE_0000530901-mRNA-1"/>
    </source>
</evidence>
<evidence type="ECO:0000256" key="8">
    <source>
        <dbReference type="ARBA" id="ARBA00023163"/>
    </source>
</evidence>
<dbReference type="SMART" id="SM00430">
    <property type="entry name" value="HOLI"/>
    <property type="match status" value="1"/>
</dbReference>
<dbReference type="GO" id="GO:0005634">
    <property type="term" value="C:nucleus"/>
    <property type="evidence" value="ECO:0007669"/>
    <property type="project" value="UniProtKB-SubCell"/>
</dbReference>
<comment type="subcellular location">
    <subcellularLocation>
        <location evidence="1 11">Nucleus</location>
    </subcellularLocation>
</comment>
<dbReference type="InterPro" id="IPR001628">
    <property type="entry name" value="Znf_hrmn_rcpt"/>
</dbReference>
<dbReference type="AlphaFoldDB" id="A0A183U9Y9"/>
<keyword evidence="8 11" id="KW-0804">Transcription</keyword>
<dbReference type="Pfam" id="PF00104">
    <property type="entry name" value="Hormone_recep"/>
    <property type="match status" value="1"/>
</dbReference>
<reference evidence="17" key="1">
    <citation type="submission" date="2016-06" db="UniProtKB">
        <authorList>
            <consortium name="WormBaseParasite"/>
        </authorList>
    </citation>
    <scope>IDENTIFICATION</scope>
</reference>
<comment type="similarity">
    <text evidence="2 11">Belongs to the nuclear hormone receptor family.</text>
</comment>
<dbReference type="Pfam" id="PF00105">
    <property type="entry name" value="zf-C4"/>
    <property type="match status" value="1"/>
</dbReference>
<dbReference type="SUPFAM" id="SSF48508">
    <property type="entry name" value="Nuclear receptor ligand-binding domain"/>
    <property type="match status" value="1"/>
</dbReference>
<evidence type="ECO:0000256" key="3">
    <source>
        <dbReference type="ARBA" id="ARBA00022723"/>
    </source>
</evidence>
<keyword evidence="16" id="KW-1185">Reference proteome</keyword>
<evidence type="ECO:0000256" key="7">
    <source>
        <dbReference type="ARBA" id="ARBA00023125"/>
    </source>
</evidence>
<dbReference type="GO" id="GO:0003700">
    <property type="term" value="F:DNA-binding transcription factor activity"/>
    <property type="evidence" value="ECO:0007669"/>
    <property type="project" value="InterPro"/>
</dbReference>
<dbReference type="InterPro" id="IPR001723">
    <property type="entry name" value="Nuclear_hrmn_rcpt"/>
</dbReference>
<keyword evidence="10 11" id="KW-0539">Nucleus</keyword>
<keyword evidence="4 11" id="KW-0863">Zinc-finger</keyword>
<reference evidence="15 16" key="2">
    <citation type="submission" date="2018-11" db="EMBL/GenBank/DDBJ databases">
        <authorList>
            <consortium name="Pathogen Informatics"/>
        </authorList>
    </citation>
    <scope>NUCLEOTIDE SEQUENCE [LARGE SCALE GENOMIC DNA]</scope>
</reference>
<dbReference type="PROSITE" id="PS00031">
    <property type="entry name" value="NUCLEAR_REC_DBD_1"/>
    <property type="match status" value="1"/>
</dbReference>
<evidence type="ECO:0000256" key="6">
    <source>
        <dbReference type="ARBA" id="ARBA00023015"/>
    </source>
</evidence>
<evidence type="ECO:0000259" key="14">
    <source>
        <dbReference type="PROSITE" id="PS51843"/>
    </source>
</evidence>
<sequence>MLKTEESSPQDGFELDRTDGGELLCVVCGDQATGKHYGTIACNGCKGFFRRTIRRSYKYTCRFNGNCTIDKPVQNERDIIGKRHRASSASGIVGAGGGSMGVAVSAAKIGSASRPSLTRRLSGHYSPPSTSSSPVFGWETPKSLLESLLISEDTIQGLRDTVIKQTGGVEYSAKREAPKQTSDGERKATVNDIFLSIHSQLLLAIEWAKTLPPFAALTTDDQTALLKSFACQHVVLCVSYRSKNSSDSLKLINDSCIPRFRESENNHFPENFYLRDCERVMDQLAAPMRFLRMDDVEFVAMKACILFNPVAKGLTNGSVMHVLSTRRQIFAALEHYVNTKIPSDANRLGDLTFFILSPLQTLANMISEDILVSKLSGVAHLDQLMEELILSDTDEQKIRFRPAVQGEHRIGEQSRNISLITCCFLYAKFLAISTPSSPEATVHTSMSDFDDTSNVHTFNKFAPSTTLSSYVLGPLDSSQPSSPGLHLLNGVLEASPVYQNNWCASTPPSAFATTSDPKTMYLGMNKCILIAMVISRKGPSGLASNERNRNPQFIGKLVCTGSSAHPSNAHLAKKRCMGIQGTDNSDLCRSNGLMNGSKAKGGKLDDHREQGWLRRRSETVAVVQVRSGASKGKEKPCRKSSTQAEQRRSTRSEQYATYSGLLLLMNKRLR</sequence>
<evidence type="ECO:0000256" key="11">
    <source>
        <dbReference type="RuleBase" id="RU004334"/>
    </source>
</evidence>
<dbReference type="WBParaSite" id="TCNE_0000530901-mRNA-1">
    <property type="protein sequence ID" value="TCNE_0000530901-mRNA-1"/>
    <property type="gene ID" value="TCNE_0000530901"/>
</dbReference>
<dbReference type="CDD" id="cd06960">
    <property type="entry name" value="NR_DBD_HNF4A"/>
    <property type="match status" value="1"/>
</dbReference>
<dbReference type="PROSITE" id="PS51030">
    <property type="entry name" value="NUCLEAR_REC_DBD_2"/>
    <property type="match status" value="1"/>
</dbReference>
<organism evidence="16 17">
    <name type="scientific">Toxocara canis</name>
    <name type="common">Canine roundworm</name>
    <dbReference type="NCBI Taxonomy" id="6265"/>
    <lineage>
        <taxon>Eukaryota</taxon>
        <taxon>Metazoa</taxon>
        <taxon>Ecdysozoa</taxon>
        <taxon>Nematoda</taxon>
        <taxon>Chromadorea</taxon>
        <taxon>Rhabditida</taxon>
        <taxon>Spirurina</taxon>
        <taxon>Ascaridomorpha</taxon>
        <taxon>Ascaridoidea</taxon>
        <taxon>Toxocaridae</taxon>
        <taxon>Toxocara</taxon>
    </lineage>
</organism>
<evidence type="ECO:0000256" key="2">
    <source>
        <dbReference type="ARBA" id="ARBA00005993"/>
    </source>
</evidence>
<dbReference type="PRINTS" id="PR00398">
    <property type="entry name" value="STRDHORMONER"/>
</dbReference>
<dbReference type="PANTHER" id="PTHR24083">
    <property type="entry name" value="NUCLEAR HORMONE RECEPTOR"/>
    <property type="match status" value="1"/>
</dbReference>
<dbReference type="InterPro" id="IPR050274">
    <property type="entry name" value="Nuclear_hormone_rcpt_NR2"/>
</dbReference>
<dbReference type="GO" id="GO:0000978">
    <property type="term" value="F:RNA polymerase II cis-regulatory region sequence-specific DNA binding"/>
    <property type="evidence" value="ECO:0007669"/>
    <property type="project" value="InterPro"/>
</dbReference>
<dbReference type="Gene3D" id="1.10.565.10">
    <property type="entry name" value="Retinoid X Receptor"/>
    <property type="match status" value="1"/>
</dbReference>
<keyword evidence="6 11" id="KW-0805">Transcription regulation</keyword>
<feature type="region of interest" description="Disordered" evidence="12">
    <location>
        <begin position="625"/>
        <end position="652"/>
    </location>
</feature>
<dbReference type="InterPro" id="IPR035500">
    <property type="entry name" value="NHR-like_dom_sf"/>
</dbReference>
<keyword evidence="9 11" id="KW-0675">Receptor</keyword>
<dbReference type="SMART" id="SM00399">
    <property type="entry name" value="ZnF_C4"/>
    <property type="match status" value="1"/>
</dbReference>
<dbReference type="PROSITE" id="PS51843">
    <property type="entry name" value="NR_LBD"/>
    <property type="match status" value="1"/>
</dbReference>